<keyword evidence="1" id="KW-0614">Plasmid</keyword>
<geneLocation type="plasmid" evidence="1">
    <name>pBC453</name>
</geneLocation>
<reference evidence="2" key="3">
    <citation type="submission" date="2021-01" db="EMBL/GenBank/DDBJ databases">
        <title>Outbreak of Burkholderia contaminns endophthalmitis traced to a clinical ventilation system.</title>
        <authorList>
            <person name="Lipuma J."/>
            <person name="Spilker T."/>
            <person name="Kratholm J."/>
        </authorList>
    </citation>
    <scope>NUCLEOTIDE SEQUENCE</scope>
    <source>
        <strain evidence="2">HI4954</strain>
    </source>
</reference>
<dbReference type="Proteomes" id="UP000611459">
    <property type="component" value="Unassembled WGS sequence"/>
</dbReference>
<dbReference type="EMBL" id="AP018360">
    <property type="protein sequence ID" value="BBA45582.1"/>
    <property type="molecule type" value="Genomic_DNA"/>
</dbReference>
<organism evidence="1">
    <name type="scientific">Burkholderia contaminans</name>
    <dbReference type="NCBI Taxonomy" id="488447"/>
    <lineage>
        <taxon>Bacteria</taxon>
        <taxon>Pseudomonadati</taxon>
        <taxon>Pseudomonadota</taxon>
        <taxon>Betaproteobacteria</taxon>
        <taxon>Burkholderiales</taxon>
        <taxon>Burkholderiaceae</taxon>
        <taxon>Burkholderia</taxon>
        <taxon>Burkholderia cepacia complex</taxon>
    </lineage>
</organism>
<name>A0A286T6N1_9BURK</name>
<reference evidence="1" key="1">
    <citation type="journal article" date="2016" name="Biosci. Biotechnol. Biochem.">
        <title>Bioconversion of AHX to AOH by resting cells of Burkholderia contaminans CH-1.</title>
        <authorList>
            <person name="Choi J.H."/>
            <person name="Kikuchi A."/>
            <person name="Pumkaeo P."/>
            <person name="Hirai H."/>
            <person name="Tokuyama S."/>
            <person name="Kawagishi H."/>
        </authorList>
    </citation>
    <scope>NUCLEOTIDE SEQUENCE</scope>
    <source>
        <strain evidence="1">CH-1</strain>
        <plasmid evidence="1">pBC453</plasmid>
    </source>
</reference>
<evidence type="ECO:0000313" key="2">
    <source>
        <dbReference type="EMBL" id="MBK1932106.1"/>
    </source>
</evidence>
<dbReference type="RefSeq" id="WP_122173891.1">
    <property type="nucleotide sequence ID" value="NZ_AP018360.1"/>
</dbReference>
<reference evidence="3 5" key="4">
    <citation type="submission" date="2021-03" db="EMBL/GenBank/DDBJ databases">
        <title>Clinical course, treatment and visual outcome of an outbreak of Burkholderia contaminans endophthalmitis following cataract surgery.</title>
        <authorList>
            <person name="Lind C."/>
            <person name="Olsen K."/>
            <person name="Angelsen N.K."/>
            <person name="Krefting E.A."/>
            <person name="Fossen K."/>
            <person name="Gravningen K."/>
            <person name="Depoorter E."/>
            <person name="Vandamme P."/>
            <person name="Bertelsen G."/>
        </authorList>
    </citation>
    <scope>NUCLEOTIDE SEQUENCE [LARGE SCALE GENOMIC DNA]</scope>
    <source>
        <strain evidence="3 5">51242556</strain>
    </source>
</reference>
<geneLocation type="plasmid" evidence="4 6">
    <name>unnamed1</name>
</geneLocation>
<sequence>MSIVTVVPEDRGRIQRYAYVFGAIKALVRPNESTMRYFQPGVQILSIEDVNGVITVKYRSKAALIQYAGIFLMAWKHVASTINAPLIRHVSPDGGVVAGDPAANPDNFEMKREPNATFRGTVYPEDGARTLSLGMVIGALQVPGLPSPLATDAPPLIGTHIGAMGWESGIVVVEWNTPEAFLAYAYIVMYAWRVAGDSPVPGTIRHLLPDGSFVECNLWDEDPWNMVAKIIDSRQKDIAKV</sequence>
<reference evidence="4 6" key="5">
    <citation type="submission" date="2021-12" db="EMBL/GenBank/DDBJ databases">
        <title>Genomic and phenotypic characterization of three Burkholderia contaminans isolates recovered from different sources.</title>
        <authorList>
            <person name="Lopez De Volder A."/>
            <person name="Fan Y."/>
            <person name="Nunvar J."/>
            <person name="Herrera T."/>
            <person name="Timp W."/>
            <person name="Degrossi J."/>
        </authorList>
    </citation>
    <scope>NUCLEOTIDE SEQUENCE [LARGE SCALE GENOMIC DNA]</scope>
    <source>
        <strain evidence="4 6">LMG 23361</strain>
        <plasmid evidence="4 6">unnamed1</plasmid>
    </source>
</reference>
<accession>A0A286T6N1</accession>
<evidence type="ECO:0000313" key="5">
    <source>
        <dbReference type="Proteomes" id="UP000664048"/>
    </source>
</evidence>
<dbReference type="EMBL" id="JAENIB010000007">
    <property type="protein sequence ID" value="MBK1932106.1"/>
    <property type="molecule type" value="Genomic_DNA"/>
</dbReference>
<proteinExistence type="predicted"/>
<evidence type="ECO:0000313" key="6">
    <source>
        <dbReference type="Proteomes" id="UP001220209"/>
    </source>
</evidence>
<dbReference type="OrthoDB" id="9128009at2"/>
<evidence type="ECO:0000313" key="1">
    <source>
        <dbReference type="EMBL" id="BBA45582.1"/>
    </source>
</evidence>
<dbReference type="GeneID" id="71059962"/>
<keyword evidence="5" id="KW-1185">Reference proteome</keyword>
<dbReference type="Proteomes" id="UP000664048">
    <property type="component" value="Unassembled WGS sequence"/>
</dbReference>
<dbReference type="Proteomes" id="UP001220209">
    <property type="component" value="Plasmid unnamed1"/>
</dbReference>
<protein>
    <submittedName>
        <fullName evidence="1">Uncharacterized protein</fullName>
    </submittedName>
</protein>
<gene>
    <name evidence="1" type="ORF">BCCH1_80930</name>
    <name evidence="3" type="ORF">J4M89_37230</name>
    <name evidence="2" type="ORF">JIN94_19645</name>
    <name evidence="4" type="ORF">LXE91_40450</name>
</gene>
<reference evidence="1" key="2">
    <citation type="journal article" date="2017" name="Genome Announc.">
        <title>High-Quality Draft Genome Sequence of Burkholderia contaminans CH-1, a Gram-Negative Bacterium That Metabolizes 2-Azahypoxanthine, a Plant Growth-Regulating Compound.</title>
        <authorList>
            <person name="Choi J.-H."/>
            <person name="Sugiura H."/>
            <person name="Moriuchi R."/>
            <person name="Kawagishi H."/>
            <person name="Dohra H."/>
        </authorList>
    </citation>
    <scope>NUCLEOTIDE SEQUENCE</scope>
    <source>
        <strain evidence="1">CH-1</strain>
        <plasmid evidence="1">pBC453</plasmid>
    </source>
</reference>
<dbReference type="EMBL" id="JAGEMX010000025">
    <property type="protein sequence ID" value="MBO1835039.1"/>
    <property type="molecule type" value="Genomic_DNA"/>
</dbReference>
<dbReference type="AlphaFoldDB" id="A0A286T6N1"/>
<evidence type="ECO:0000313" key="4">
    <source>
        <dbReference type="EMBL" id="WFN23404.1"/>
    </source>
</evidence>
<evidence type="ECO:0000313" key="3">
    <source>
        <dbReference type="EMBL" id="MBO1835039.1"/>
    </source>
</evidence>
<dbReference type="EMBL" id="CP090643">
    <property type="protein sequence ID" value="WFN23404.1"/>
    <property type="molecule type" value="Genomic_DNA"/>
</dbReference>